<dbReference type="FunCoup" id="A0A3P8WVW8">
    <property type="interactions" value="83"/>
</dbReference>
<evidence type="ECO:0000256" key="7">
    <source>
        <dbReference type="ARBA" id="ARBA00023273"/>
    </source>
</evidence>
<dbReference type="InterPro" id="IPR006802">
    <property type="entry name" value="Radial_spoke"/>
</dbReference>
<dbReference type="PANTHER" id="PTHR22069">
    <property type="entry name" value="MITOCHONDRIAL RIBOSOMAL PROTEIN S18"/>
    <property type="match status" value="1"/>
</dbReference>
<dbReference type="Proteomes" id="UP000265120">
    <property type="component" value="Chromosome 7"/>
</dbReference>
<keyword evidence="2" id="KW-0963">Cytoplasm</keyword>
<evidence type="ECO:0000256" key="6">
    <source>
        <dbReference type="ARBA" id="ARBA00023212"/>
    </source>
</evidence>
<evidence type="ECO:0000256" key="10">
    <source>
        <dbReference type="ARBA" id="ARBA00041080"/>
    </source>
</evidence>
<dbReference type="STRING" id="244447.ENSCSEP00000030677"/>
<comment type="similarity">
    <text evidence="9">Belongs to the flagellar radial spoke RSP9 family.</text>
</comment>
<evidence type="ECO:0000256" key="2">
    <source>
        <dbReference type="ARBA" id="ARBA00022490"/>
    </source>
</evidence>
<dbReference type="GO" id="GO:0035082">
    <property type="term" value="P:axoneme assembly"/>
    <property type="evidence" value="ECO:0007669"/>
    <property type="project" value="Ensembl"/>
</dbReference>
<keyword evidence="4" id="KW-0282">Flagellum</keyword>
<comment type="subcellular location">
    <subcellularLocation>
        <location evidence="8">Cell projection</location>
        <location evidence="8">Kinocilium</location>
    </subcellularLocation>
    <subcellularLocation>
        <location evidence="1">Cytoplasm</location>
        <location evidence="1">Cytoskeleton</location>
        <location evidence="1">Flagellum axoneme</location>
    </subcellularLocation>
</comment>
<keyword evidence="6" id="KW-0206">Cytoskeleton</keyword>
<proteinExistence type="inferred from homology"/>
<dbReference type="GO" id="GO:0001534">
    <property type="term" value="C:radial spoke"/>
    <property type="evidence" value="ECO:0007669"/>
    <property type="project" value="InterPro"/>
</dbReference>
<name>A0A3P8WVW8_CYNSE</name>
<reference evidence="11" key="2">
    <citation type="submission" date="2025-08" db="UniProtKB">
        <authorList>
            <consortium name="Ensembl"/>
        </authorList>
    </citation>
    <scope>IDENTIFICATION</scope>
</reference>
<evidence type="ECO:0000313" key="11">
    <source>
        <dbReference type="Ensembl" id="ENSCSEP00000030677.1"/>
    </source>
</evidence>
<keyword evidence="3" id="KW-0970">Cilium biogenesis/degradation</keyword>
<evidence type="ECO:0000256" key="4">
    <source>
        <dbReference type="ARBA" id="ARBA00022846"/>
    </source>
</evidence>
<evidence type="ECO:0000256" key="1">
    <source>
        <dbReference type="ARBA" id="ARBA00004611"/>
    </source>
</evidence>
<reference evidence="11 12" key="1">
    <citation type="journal article" date="2014" name="Nat. Genet.">
        <title>Whole-genome sequence of a flatfish provides insights into ZW sex chromosome evolution and adaptation to a benthic lifestyle.</title>
        <authorList>
            <person name="Chen S."/>
            <person name="Zhang G."/>
            <person name="Shao C."/>
            <person name="Huang Q."/>
            <person name="Liu G."/>
            <person name="Zhang P."/>
            <person name="Song W."/>
            <person name="An N."/>
            <person name="Chalopin D."/>
            <person name="Volff J.N."/>
            <person name="Hong Y."/>
            <person name="Li Q."/>
            <person name="Sha Z."/>
            <person name="Zhou H."/>
            <person name="Xie M."/>
            <person name="Yu Q."/>
            <person name="Liu Y."/>
            <person name="Xiang H."/>
            <person name="Wang N."/>
            <person name="Wu K."/>
            <person name="Yang C."/>
            <person name="Zhou Q."/>
            <person name="Liao X."/>
            <person name="Yang L."/>
            <person name="Hu Q."/>
            <person name="Zhang J."/>
            <person name="Meng L."/>
            <person name="Jin L."/>
            <person name="Tian Y."/>
            <person name="Lian J."/>
            <person name="Yang J."/>
            <person name="Miao G."/>
            <person name="Liu S."/>
            <person name="Liang Z."/>
            <person name="Yan F."/>
            <person name="Li Y."/>
            <person name="Sun B."/>
            <person name="Zhang H."/>
            <person name="Zhang J."/>
            <person name="Zhu Y."/>
            <person name="Du M."/>
            <person name="Zhao Y."/>
            <person name="Schartl M."/>
            <person name="Tang Q."/>
            <person name="Wang J."/>
        </authorList>
    </citation>
    <scope>NUCLEOTIDE SEQUENCE</scope>
</reference>
<reference evidence="11" key="3">
    <citation type="submission" date="2025-09" db="UniProtKB">
        <authorList>
            <consortium name="Ensembl"/>
        </authorList>
    </citation>
    <scope>IDENTIFICATION</scope>
</reference>
<dbReference type="AlphaFoldDB" id="A0A3P8WVW8"/>
<dbReference type="GO" id="GO:0060091">
    <property type="term" value="C:kinocilium"/>
    <property type="evidence" value="ECO:0007669"/>
    <property type="project" value="UniProtKB-SubCell"/>
</dbReference>
<dbReference type="InParanoid" id="A0A3P8WVW8"/>
<evidence type="ECO:0000256" key="9">
    <source>
        <dbReference type="ARBA" id="ARBA00038319"/>
    </source>
</evidence>
<keyword evidence="5" id="KW-0969">Cilium</keyword>
<evidence type="ECO:0000256" key="8">
    <source>
        <dbReference type="ARBA" id="ARBA00037822"/>
    </source>
</evidence>
<dbReference type="PANTHER" id="PTHR22069:SF0">
    <property type="entry name" value="RADIAL SPOKE HEAD PROTEIN 9 HOMOLOG"/>
    <property type="match status" value="1"/>
</dbReference>
<evidence type="ECO:0000313" key="12">
    <source>
        <dbReference type="Proteomes" id="UP000265120"/>
    </source>
</evidence>
<keyword evidence="7" id="KW-0966">Cell projection</keyword>
<dbReference type="Pfam" id="PF04712">
    <property type="entry name" value="Radial_spoke"/>
    <property type="match status" value="1"/>
</dbReference>
<dbReference type="InterPro" id="IPR055316">
    <property type="entry name" value="RSP9"/>
</dbReference>
<evidence type="ECO:0000256" key="3">
    <source>
        <dbReference type="ARBA" id="ARBA00022794"/>
    </source>
</evidence>
<protein>
    <recommendedName>
        <fullName evidence="10">Radial spoke head protein 9 homolog</fullName>
    </recommendedName>
</protein>
<dbReference type="GO" id="GO:0044458">
    <property type="term" value="P:motile cilium assembly"/>
    <property type="evidence" value="ECO:0007669"/>
    <property type="project" value="TreeGrafter"/>
</dbReference>
<organism evidence="11 12">
    <name type="scientific">Cynoglossus semilaevis</name>
    <name type="common">Tongue sole</name>
    <dbReference type="NCBI Taxonomy" id="244447"/>
    <lineage>
        <taxon>Eukaryota</taxon>
        <taxon>Metazoa</taxon>
        <taxon>Chordata</taxon>
        <taxon>Craniata</taxon>
        <taxon>Vertebrata</taxon>
        <taxon>Euteleostomi</taxon>
        <taxon>Actinopterygii</taxon>
        <taxon>Neopterygii</taxon>
        <taxon>Teleostei</taxon>
        <taxon>Neoteleostei</taxon>
        <taxon>Acanthomorphata</taxon>
        <taxon>Carangaria</taxon>
        <taxon>Pleuronectiformes</taxon>
        <taxon>Pleuronectoidei</taxon>
        <taxon>Cynoglossidae</taxon>
        <taxon>Cynoglossinae</taxon>
        <taxon>Cynoglossus</taxon>
    </lineage>
</organism>
<sequence length="276" mass="31560">MDADSLHYSLELVAGSGNILNTEHRTALQTSLLILRKNYKFNRVLFWGKIMGIKEDYFIAQGRGDDELKDKKNLYSFNCMDWFLLPPATIPMIEEVSKAATGRFMGDASHVYENTILKKVGDEDEVEEELVRISAVEHRLAVTIHLIDDESSVIPRGAFIKNPHGFVQVNRCFEGLTESQAAKLDSFLHFRDPKTLKKKSLLELSELNQTIDFLDLLTDDVPKGMWSLQFENANKVLILRCLLWLGMTFYHVPMTPQHGYIYIGDGVRNLDLSFML</sequence>
<evidence type="ECO:0000256" key="5">
    <source>
        <dbReference type="ARBA" id="ARBA00023069"/>
    </source>
</evidence>
<dbReference type="Ensembl" id="ENSCSET00000031083.1">
    <property type="protein sequence ID" value="ENSCSEP00000030677.1"/>
    <property type="gene ID" value="ENSCSEG00000019644.1"/>
</dbReference>
<accession>A0A3P8WVW8</accession>
<dbReference type="OMA" id="TFYHVPN"/>
<dbReference type="GO" id="GO:0060294">
    <property type="term" value="P:cilium movement involved in cell motility"/>
    <property type="evidence" value="ECO:0007669"/>
    <property type="project" value="InterPro"/>
</dbReference>
<keyword evidence="12" id="KW-1185">Reference proteome</keyword>
<dbReference type="GeneTree" id="ENSGT00390000018686"/>